<keyword evidence="7 9" id="KW-1133">Transmembrane helix</keyword>
<evidence type="ECO:0000256" key="8">
    <source>
        <dbReference type="ARBA" id="ARBA00023136"/>
    </source>
</evidence>
<evidence type="ECO:0000256" key="9">
    <source>
        <dbReference type="RuleBase" id="RU365093"/>
    </source>
</evidence>
<dbReference type="PANTHER" id="PTHR30386">
    <property type="entry name" value="MEMBRANE FUSION SUBUNIT OF EMRAB-TOLC MULTIDRUG EFFLUX PUMP"/>
    <property type="match status" value="1"/>
</dbReference>
<dbReference type="NCBIfam" id="TIGR01843">
    <property type="entry name" value="type_I_hlyD"/>
    <property type="match status" value="1"/>
</dbReference>
<reference evidence="15" key="1">
    <citation type="journal article" date="2019" name="Int. J. Syst. Evol. Microbiol.">
        <title>The Global Catalogue of Microorganisms (GCM) 10K type strain sequencing project: providing services to taxonomists for standard genome sequencing and annotation.</title>
        <authorList>
            <consortium name="The Broad Institute Genomics Platform"/>
            <consortium name="The Broad Institute Genome Sequencing Center for Infectious Disease"/>
            <person name="Wu L."/>
            <person name="Ma J."/>
        </authorList>
    </citation>
    <scope>NUCLEOTIDE SEQUENCE [LARGE SCALE GENOMIC DNA]</scope>
    <source>
        <strain evidence="15">CECT 7131</strain>
    </source>
</reference>
<organism evidence="14 15">
    <name type="scientific">Paeniroseomonas aquatica</name>
    <dbReference type="NCBI Taxonomy" id="373043"/>
    <lineage>
        <taxon>Bacteria</taxon>
        <taxon>Pseudomonadati</taxon>
        <taxon>Pseudomonadota</taxon>
        <taxon>Alphaproteobacteria</taxon>
        <taxon>Acetobacterales</taxon>
        <taxon>Acetobacteraceae</taxon>
        <taxon>Paeniroseomonas</taxon>
    </lineage>
</organism>
<evidence type="ECO:0000259" key="13">
    <source>
        <dbReference type="Pfam" id="PF26002"/>
    </source>
</evidence>
<feature type="region of interest" description="Disordered" evidence="11">
    <location>
        <begin position="1"/>
        <end position="25"/>
    </location>
</feature>
<feature type="transmembrane region" description="Helical" evidence="9">
    <location>
        <begin position="69"/>
        <end position="89"/>
    </location>
</feature>
<name>A0ABT8A055_9PROT</name>
<evidence type="ECO:0000256" key="11">
    <source>
        <dbReference type="SAM" id="MobiDB-lite"/>
    </source>
</evidence>
<dbReference type="Pfam" id="PF25994">
    <property type="entry name" value="HH_AprE"/>
    <property type="match status" value="1"/>
</dbReference>
<feature type="domain" description="AprE-like beta-barrel" evidence="13">
    <location>
        <begin position="375"/>
        <end position="464"/>
    </location>
</feature>
<keyword evidence="5 9" id="KW-0997">Cell inner membrane</keyword>
<dbReference type="Pfam" id="PF26002">
    <property type="entry name" value="Beta-barrel_AprE"/>
    <property type="match status" value="1"/>
</dbReference>
<evidence type="ECO:0000256" key="1">
    <source>
        <dbReference type="ARBA" id="ARBA00004377"/>
    </source>
</evidence>
<evidence type="ECO:0000313" key="14">
    <source>
        <dbReference type="EMBL" id="MDN3562858.1"/>
    </source>
</evidence>
<evidence type="ECO:0000256" key="2">
    <source>
        <dbReference type="ARBA" id="ARBA00009477"/>
    </source>
</evidence>
<accession>A0ABT8A055</accession>
<evidence type="ECO:0000256" key="10">
    <source>
        <dbReference type="SAM" id="Coils"/>
    </source>
</evidence>
<evidence type="ECO:0000256" key="4">
    <source>
        <dbReference type="ARBA" id="ARBA00022475"/>
    </source>
</evidence>
<evidence type="ECO:0000259" key="12">
    <source>
        <dbReference type="Pfam" id="PF25994"/>
    </source>
</evidence>
<feature type="domain" description="AprE-like long alpha-helical hairpin" evidence="12">
    <location>
        <begin position="148"/>
        <end position="333"/>
    </location>
</feature>
<comment type="similarity">
    <text evidence="2 9">Belongs to the membrane fusion protein (MFP) (TC 8.A.1) family.</text>
</comment>
<keyword evidence="8 9" id="KW-0472">Membrane</keyword>
<feature type="coiled-coil region" evidence="10">
    <location>
        <begin position="277"/>
        <end position="333"/>
    </location>
</feature>
<dbReference type="RefSeq" id="WP_290314576.1">
    <property type="nucleotide sequence ID" value="NZ_JAUFPN010000005.1"/>
</dbReference>
<dbReference type="PANTHER" id="PTHR30386:SF17">
    <property type="entry name" value="ALKALINE PROTEASE SECRETION PROTEIN APRE"/>
    <property type="match status" value="1"/>
</dbReference>
<comment type="subcellular location">
    <subcellularLocation>
        <location evidence="1 9">Cell inner membrane</location>
        <topology evidence="1 9">Single-pass membrane protein</topology>
    </subcellularLocation>
</comment>
<keyword evidence="3 9" id="KW-0813">Transport</keyword>
<feature type="compositionally biased region" description="Basic residues" evidence="11">
    <location>
        <begin position="1"/>
        <end position="10"/>
    </location>
</feature>
<evidence type="ECO:0000256" key="5">
    <source>
        <dbReference type="ARBA" id="ARBA00022519"/>
    </source>
</evidence>
<dbReference type="PRINTS" id="PR01490">
    <property type="entry name" value="RTXTOXIND"/>
</dbReference>
<dbReference type="SUPFAM" id="SSF111369">
    <property type="entry name" value="HlyD-like secretion proteins"/>
    <property type="match status" value="1"/>
</dbReference>
<keyword evidence="10" id="KW-0175">Coiled coil</keyword>
<proteinExistence type="inferred from homology"/>
<dbReference type="EMBL" id="JAUFPN010000005">
    <property type="protein sequence ID" value="MDN3562858.1"/>
    <property type="molecule type" value="Genomic_DNA"/>
</dbReference>
<dbReference type="InterPro" id="IPR058781">
    <property type="entry name" value="HH_AprE-like"/>
</dbReference>
<evidence type="ECO:0000256" key="6">
    <source>
        <dbReference type="ARBA" id="ARBA00022692"/>
    </source>
</evidence>
<dbReference type="Gene3D" id="1.10.287.470">
    <property type="entry name" value="Helix hairpin bin"/>
    <property type="match status" value="1"/>
</dbReference>
<keyword evidence="6 9" id="KW-0812">Transmembrane</keyword>
<protein>
    <recommendedName>
        <fullName evidence="9">Membrane fusion protein (MFP) family protein</fullName>
    </recommendedName>
</protein>
<dbReference type="Gene3D" id="2.40.30.170">
    <property type="match status" value="1"/>
</dbReference>
<keyword evidence="4 9" id="KW-1003">Cell membrane</keyword>
<comment type="caution">
    <text evidence="14">The sequence shown here is derived from an EMBL/GenBank/DDBJ whole genome shotgun (WGS) entry which is preliminary data.</text>
</comment>
<dbReference type="InterPro" id="IPR050739">
    <property type="entry name" value="MFP"/>
</dbReference>
<gene>
    <name evidence="14" type="ORF">QWZ14_00470</name>
</gene>
<evidence type="ECO:0000313" key="15">
    <source>
        <dbReference type="Proteomes" id="UP001529369"/>
    </source>
</evidence>
<dbReference type="Gene3D" id="2.40.50.100">
    <property type="match status" value="1"/>
</dbReference>
<evidence type="ECO:0000256" key="7">
    <source>
        <dbReference type="ARBA" id="ARBA00022989"/>
    </source>
</evidence>
<sequence>MALHKSRASKKVLPSMSLTTQPTPGVPLVANPSASRVLVPGSRDLGATLPPFPFNPLLDAPAPRTRGTVIFGLFVFLFFVVGGVGWAVFAPLAEASIAPGVIKVEGSRRTIQHLEGGIVEEILVRDGAKVEQGQVLMRLDDIESSVMVETQRAQRWALMAQDARLNAELSRAREIAFPPELLASIHPRAIDSIAGQRALFEARTASLLSQLQVLEARINQQTAVIQGARGQLASTRRQLTLIKQEEEMTRALVTQGLQRLPQLLSLQRSSAGLDGTIEDLNSQIDRANGSIAESRRQIQQTEEQRMQDNSLEVRDVRGKLAEAEEKLRAAADVMTRREIVAPESGTVVNQRIFTLGAVVKPGDPVMDLVPNHDRLIAEVNVQPYDIDVVYPGLKSEIRLPAFKQRLVPYLHGQVTWVAADVTTNDQTRQQYYRAYVLIDQDQLASLPNVFLTPGMPVEAHVQVGERSFFRYITQPIRDSFHRAFREQ</sequence>
<dbReference type="Proteomes" id="UP001529369">
    <property type="component" value="Unassembled WGS sequence"/>
</dbReference>
<keyword evidence="15" id="KW-1185">Reference proteome</keyword>
<dbReference type="InterPro" id="IPR058982">
    <property type="entry name" value="Beta-barrel_AprE"/>
</dbReference>
<evidence type="ECO:0000256" key="3">
    <source>
        <dbReference type="ARBA" id="ARBA00022448"/>
    </source>
</evidence>
<dbReference type="InterPro" id="IPR010129">
    <property type="entry name" value="T1SS_HlyD"/>
</dbReference>